<feature type="region of interest" description="Disordered" evidence="1">
    <location>
        <begin position="271"/>
        <end position="290"/>
    </location>
</feature>
<dbReference type="SUPFAM" id="SSF140731">
    <property type="entry name" value="PA2201 C-terminal domain-like"/>
    <property type="match status" value="1"/>
</dbReference>
<sequence>MSSFSSKRREKFLNEEPSSVRRLGLHEDIADAQLLLDTSLGKEGFREDGWFAWNWALASAKRRLLVHSYSDGSPMEHLAADFPGVLAAQEPSSLPHPLHETEPFSLEELDGYHYAMTFLSLAKLLCRDDLVPRVVALFDVAYTDNRGKDALYEALLGKLGLPTVPAKGMLRFLKAHPLLLKAIEAEPRKRPLFVAEFLEKWYSAMKGTAWHGLHDKIPQSFDGYWAFEAGLVTYLWDIDDSSYRDLPFYPKDLVDYARTHGAVASPDINATLAAQDGPPTSTRSGEVCPK</sequence>
<dbReference type="InterPro" id="IPR028983">
    <property type="entry name" value="PA2201-like_C"/>
</dbReference>
<protein>
    <submittedName>
        <fullName evidence="3">DUF1911 domain-containing protein</fullName>
    </submittedName>
</protein>
<evidence type="ECO:0000313" key="3">
    <source>
        <dbReference type="EMBL" id="QFZ82806.1"/>
    </source>
</evidence>
<evidence type="ECO:0000313" key="4">
    <source>
        <dbReference type="Proteomes" id="UP000326780"/>
    </source>
</evidence>
<feature type="domain" description="PoNi C-terminal" evidence="2">
    <location>
        <begin position="148"/>
        <end position="253"/>
    </location>
</feature>
<organism evidence="3 4">
    <name type="scientific">Variovorax paradoxus</name>
    <dbReference type="NCBI Taxonomy" id="34073"/>
    <lineage>
        <taxon>Bacteria</taxon>
        <taxon>Pseudomonadati</taxon>
        <taxon>Pseudomonadota</taxon>
        <taxon>Betaproteobacteria</taxon>
        <taxon>Burkholderiales</taxon>
        <taxon>Comamonadaceae</taxon>
        <taxon>Variovorax</taxon>
    </lineage>
</organism>
<reference evidence="3 4" key="1">
    <citation type="submission" date="2019-10" db="EMBL/GenBank/DDBJ databases">
        <title>Complete genome sequence of Variovorax paradoxus 5C-2.</title>
        <authorList>
            <person name="Gogoleva N.E."/>
            <person name="Balkin A.S."/>
        </authorList>
    </citation>
    <scope>NUCLEOTIDE SEQUENCE [LARGE SCALE GENOMIC DNA]</scope>
    <source>
        <strain evidence="3 4">5C-2</strain>
    </source>
</reference>
<dbReference type="Pfam" id="PF08929">
    <property type="entry name" value="PoNi_C"/>
    <property type="match status" value="1"/>
</dbReference>
<accession>A0A5Q0M008</accession>
<evidence type="ECO:0000259" key="2">
    <source>
        <dbReference type="Pfam" id="PF08929"/>
    </source>
</evidence>
<dbReference type="Proteomes" id="UP000326780">
    <property type="component" value="Chromosome"/>
</dbReference>
<evidence type="ECO:0000256" key="1">
    <source>
        <dbReference type="SAM" id="MobiDB-lite"/>
    </source>
</evidence>
<dbReference type="InterPro" id="IPR015025">
    <property type="entry name" value="PoNi_C"/>
</dbReference>
<dbReference type="EMBL" id="CP045644">
    <property type="protein sequence ID" value="QFZ82806.1"/>
    <property type="molecule type" value="Genomic_DNA"/>
</dbReference>
<proteinExistence type="predicted"/>
<gene>
    <name evidence="3" type="ORF">GFK26_08550</name>
</gene>
<dbReference type="RefSeq" id="WP_153281618.1">
    <property type="nucleotide sequence ID" value="NZ_CP045644.1"/>
</dbReference>
<name>A0A5Q0M008_VARPD</name>
<dbReference type="Gene3D" id="1.10.3920.10">
    <property type="entry name" value="PA2201 C-terminal domain-like"/>
    <property type="match status" value="1"/>
</dbReference>
<dbReference type="AlphaFoldDB" id="A0A5Q0M008"/>